<feature type="compositionally biased region" description="Pro residues" evidence="1">
    <location>
        <begin position="113"/>
        <end position="122"/>
    </location>
</feature>
<reference evidence="2" key="1">
    <citation type="submission" date="2020-10" db="EMBL/GenBank/DDBJ databases">
        <authorList>
            <person name="Han B."/>
            <person name="Lu T."/>
            <person name="Zhao Q."/>
            <person name="Huang X."/>
            <person name="Zhao Y."/>
        </authorList>
    </citation>
    <scope>NUCLEOTIDE SEQUENCE</scope>
</reference>
<feature type="compositionally biased region" description="Polar residues" evidence="1">
    <location>
        <begin position="94"/>
        <end position="110"/>
    </location>
</feature>
<protein>
    <submittedName>
        <fullName evidence="2">Uncharacterized protein</fullName>
    </submittedName>
</protein>
<name>A0A811MYJ4_9POAL</name>
<organism evidence="2 3">
    <name type="scientific">Miscanthus lutarioriparius</name>
    <dbReference type="NCBI Taxonomy" id="422564"/>
    <lineage>
        <taxon>Eukaryota</taxon>
        <taxon>Viridiplantae</taxon>
        <taxon>Streptophyta</taxon>
        <taxon>Embryophyta</taxon>
        <taxon>Tracheophyta</taxon>
        <taxon>Spermatophyta</taxon>
        <taxon>Magnoliopsida</taxon>
        <taxon>Liliopsida</taxon>
        <taxon>Poales</taxon>
        <taxon>Poaceae</taxon>
        <taxon>PACMAD clade</taxon>
        <taxon>Panicoideae</taxon>
        <taxon>Andropogonodae</taxon>
        <taxon>Andropogoneae</taxon>
        <taxon>Saccharinae</taxon>
        <taxon>Miscanthus</taxon>
    </lineage>
</organism>
<dbReference type="Proteomes" id="UP000604825">
    <property type="component" value="Unassembled WGS sequence"/>
</dbReference>
<feature type="region of interest" description="Disordered" evidence="1">
    <location>
        <begin position="94"/>
        <end position="161"/>
    </location>
</feature>
<feature type="region of interest" description="Disordered" evidence="1">
    <location>
        <begin position="52"/>
        <end position="82"/>
    </location>
</feature>
<evidence type="ECO:0000313" key="3">
    <source>
        <dbReference type="Proteomes" id="UP000604825"/>
    </source>
</evidence>
<dbReference type="EMBL" id="CAJGYO010000002">
    <property type="protein sequence ID" value="CAD6214465.1"/>
    <property type="molecule type" value="Genomic_DNA"/>
</dbReference>
<accession>A0A811MYJ4</accession>
<feature type="compositionally biased region" description="Basic residues" evidence="1">
    <location>
        <begin position="151"/>
        <end position="161"/>
    </location>
</feature>
<sequence>MSLAGTSWSLVLKKLVRLSTKGCETRCICNSVCWFHRVNLHRQWERGLPLRSQATDASPPPHPAAEARSGAPPAPPPLIPPSAVALHCLRPQTSSAKGPLTLTTSHNSTKLPPLLPSPPPPTETHRHRHRRQRRRRRRDLPKQLAADRKNNKSSKSARRKVVQVSVRPGIEFQSLVLRDLCSDIVTPEPSSNSGAFWITPPFRSTRFSAVSISNMLSFFLCAPPHRVRASVAPGAEAA</sequence>
<evidence type="ECO:0000256" key="1">
    <source>
        <dbReference type="SAM" id="MobiDB-lite"/>
    </source>
</evidence>
<evidence type="ECO:0000313" key="2">
    <source>
        <dbReference type="EMBL" id="CAD6214465.1"/>
    </source>
</evidence>
<comment type="caution">
    <text evidence="2">The sequence shown here is derived from an EMBL/GenBank/DDBJ whole genome shotgun (WGS) entry which is preliminary data.</text>
</comment>
<keyword evidence="3" id="KW-1185">Reference proteome</keyword>
<dbReference type="AlphaFoldDB" id="A0A811MYJ4"/>
<feature type="compositionally biased region" description="Basic residues" evidence="1">
    <location>
        <begin position="125"/>
        <end position="139"/>
    </location>
</feature>
<proteinExistence type="predicted"/>
<gene>
    <name evidence="2" type="ORF">NCGR_LOCUS9878</name>
</gene>